<dbReference type="InterPro" id="IPR036374">
    <property type="entry name" value="OxRdtase_Mopterin-bd_sf"/>
</dbReference>
<evidence type="ECO:0000313" key="2">
    <source>
        <dbReference type="EMBL" id="SVE24885.1"/>
    </source>
</evidence>
<name>A0A383BZY8_9ZZZZ</name>
<evidence type="ECO:0000259" key="1">
    <source>
        <dbReference type="Pfam" id="PF00174"/>
    </source>
</evidence>
<dbReference type="InterPro" id="IPR008335">
    <property type="entry name" value="Mopterin_OxRdtase_euk"/>
</dbReference>
<dbReference type="GO" id="GO:0020037">
    <property type="term" value="F:heme binding"/>
    <property type="evidence" value="ECO:0007669"/>
    <property type="project" value="TreeGrafter"/>
</dbReference>
<dbReference type="SUPFAM" id="SSF56524">
    <property type="entry name" value="Oxidoreductase molybdopterin-binding domain"/>
    <property type="match status" value="1"/>
</dbReference>
<dbReference type="GO" id="GO:0008482">
    <property type="term" value="F:sulfite oxidase activity"/>
    <property type="evidence" value="ECO:0007669"/>
    <property type="project" value="TreeGrafter"/>
</dbReference>
<gene>
    <name evidence="2" type="ORF">METZ01_LOCUS477739</name>
</gene>
<proteinExistence type="predicted"/>
<dbReference type="Gene3D" id="3.90.420.10">
    <property type="entry name" value="Oxidoreductase, molybdopterin-binding domain"/>
    <property type="match status" value="1"/>
</dbReference>
<dbReference type="EMBL" id="UINC01204246">
    <property type="protein sequence ID" value="SVE24885.1"/>
    <property type="molecule type" value="Genomic_DNA"/>
</dbReference>
<dbReference type="Pfam" id="PF00174">
    <property type="entry name" value="Oxidored_molyb"/>
    <property type="match status" value="1"/>
</dbReference>
<sequence>MRHILERAGVQGDGKKVIFYAADGYESSIPLAAAMKPDSLMALEMNGEPLWLKHGSPVRLVLPGMYGYKQVKWITRVEVVTHNHKGYWEQQGYSDDGTIR</sequence>
<dbReference type="PANTHER" id="PTHR19372:SF7">
    <property type="entry name" value="SULFITE OXIDASE, MITOCHONDRIAL"/>
    <property type="match status" value="1"/>
</dbReference>
<reference evidence="2" key="1">
    <citation type="submission" date="2018-05" db="EMBL/GenBank/DDBJ databases">
        <authorList>
            <person name="Lanie J.A."/>
            <person name="Ng W.-L."/>
            <person name="Kazmierczak K.M."/>
            <person name="Andrzejewski T.M."/>
            <person name="Davidsen T.M."/>
            <person name="Wayne K.J."/>
            <person name="Tettelin H."/>
            <person name="Glass J.I."/>
            <person name="Rusch D."/>
            <person name="Podicherti R."/>
            <person name="Tsui H.-C.T."/>
            <person name="Winkler M.E."/>
        </authorList>
    </citation>
    <scope>NUCLEOTIDE SEQUENCE</scope>
</reference>
<feature type="domain" description="Oxidoreductase molybdopterin-binding" evidence="1">
    <location>
        <begin position="1"/>
        <end position="88"/>
    </location>
</feature>
<dbReference type="PANTHER" id="PTHR19372">
    <property type="entry name" value="SULFITE REDUCTASE"/>
    <property type="match status" value="1"/>
</dbReference>
<dbReference type="InterPro" id="IPR000572">
    <property type="entry name" value="OxRdtase_Mopterin-bd_dom"/>
</dbReference>
<accession>A0A383BZY8</accession>
<protein>
    <recommendedName>
        <fullName evidence="1">Oxidoreductase molybdopterin-binding domain-containing protein</fullName>
    </recommendedName>
</protein>
<organism evidence="2">
    <name type="scientific">marine metagenome</name>
    <dbReference type="NCBI Taxonomy" id="408172"/>
    <lineage>
        <taxon>unclassified sequences</taxon>
        <taxon>metagenomes</taxon>
        <taxon>ecological metagenomes</taxon>
    </lineage>
</organism>
<dbReference type="PRINTS" id="PR00407">
    <property type="entry name" value="EUMOPTERIN"/>
</dbReference>
<dbReference type="AlphaFoldDB" id="A0A383BZY8"/>
<dbReference type="GO" id="GO:0043546">
    <property type="term" value="F:molybdopterin cofactor binding"/>
    <property type="evidence" value="ECO:0007669"/>
    <property type="project" value="TreeGrafter"/>
</dbReference>
<dbReference type="GO" id="GO:0006790">
    <property type="term" value="P:sulfur compound metabolic process"/>
    <property type="evidence" value="ECO:0007669"/>
    <property type="project" value="TreeGrafter"/>
</dbReference>